<dbReference type="EMBL" id="HACA01021561">
    <property type="protein sequence ID" value="CDW38922.1"/>
    <property type="molecule type" value="Transcribed_RNA"/>
</dbReference>
<name>A0A0K2UM25_LEPSM</name>
<evidence type="ECO:0000313" key="1">
    <source>
        <dbReference type="EMBL" id="CDW38922.1"/>
    </source>
</evidence>
<proteinExistence type="predicted"/>
<dbReference type="AlphaFoldDB" id="A0A0K2UM25"/>
<protein>
    <submittedName>
        <fullName evidence="1">Putative LOC102452557 [Pelodiscus sinensis]</fullName>
    </submittedName>
</protein>
<sequence length="37" mass="4365">MLAINNMQLSRNTVTRRLERMDDNILDQLQSDIVICM</sequence>
<reference evidence="1" key="1">
    <citation type="submission" date="2014-05" db="EMBL/GenBank/DDBJ databases">
        <authorList>
            <person name="Chronopoulou M."/>
        </authorList>
    </citation>
    <scope>NUCLEOTIDE SEQUENCE</scope>
    <source>
        <tissue evidence="1">Whole organism</tissue>
    </source>
</reference>
<organism evidence="1">
    <name type="scientific">Lepeophtheirus salmonis</name>
    <name type="common">Salmon louse</name>
    <name type="synonym">Caligus salmonis</name>
    <dbReference type="NCBI Taxonomy" id="72036"/>
    <lineage>
        <taxon>Eukaryota</taxon>
        <taxon>Metazoa</taxon>
        <taxon>Ecdysozoa</taxon>
        <taxon>Arthropoda</taxon>
        <taxon>Crustacea</taxon>
        <taxon>Multicrustacea</taxon>
        <taxon>Hexanauplia</taxon>
        <taxon>Copepoda</taxon>
        <taxon>Siphonostomatoida</taxon>
        <taxon>Caligidae</taxon>
        <taxon>Lepeophtheirus</taxon>
    </lineage>
</organism>
<accession>A0A0K2UM25</accession>